<keyword evidence="2" id="KW-0378">Hydrolase</keyword>
<dbReference type="GO" id="GO:0005737">
    <property type="term" value="C:cytoplasm"/>
    <property type="evidence" value="ECO:0007669"/>
    <property type="project" value="TreeGrafter"/>
</dbReference>
<sequence length="513" mass="58158">MNIFFVLCDELRADALGCMGNKQIKTPHIDSLASDSVLFEKSICNTPMCVPSRVSLATGRHALSHAAVDNMLQPRPTETSLFSLLQAQGYQTFSHGKWHCNIEPERFGMDSSNTGTSNLSPPESYISCFGIEDKSTREKSQYKRNDGEISLIISGKRPSHKDKTLDSIVLENYLDDLAIRKQAQEPMFAQLSIMDPHTPYLPAEPFASMYEPGDIDMPSSLSDPLDSKPRLQRYFYHARGFDKLDEQDYRKTKAAYYGSVSHVDERVGKLISNLKKQGLYDDSLIVFTSDHGSMMGEHGFVEKWGHMYEPVINTPLLIKMPFGEGAGTRKNGLVESIDIMPTILDLLGLESSSTVHGKSLLPYIRKQSTQHKSLVFAQYYCQGLQDEPAIMVKDETWKLTSYPCGKQLESKLFVDHYLRMSPLFDGAEVLGELYHLVDDPDERNNLFDVPEYSHIKRHYLDEITKWKSSFSDLVHFPKIDKPRLGGSYSLLQGDNLDRLEQQVTGDNKQSRLW</sequence>
<organism evidence="4 5">
    <name type="scientific">Alginatibacterium sediminis</name>
    <dbReference type="NCBI Taxonomy" id="2164068"/>
    <lineage>
        <taxon>Bacteria</taxon>
        <taxon>Pseudomonadati</taxon>
        <taxon>Pseudomonadota</taxon>
        <taxon>Gammaproteobacteria</taxon>
        <taxon>Alteromonadales</taxon>
        <taxon>Alteromonadaceae</taxon>
        <taxon>Alginatibacterium</taxon>
    </lineage>
</organism>
<evidence type="ECO:0000313" key="5">
    <source>
        <dbReference type="Proteomes" id="UP000286482"/>
    </source>
</evidence>
<evidence type="ECO:0000256" key="1">
    <source>
        <dbReference type="ARBA" id="ARBA00022723"/>
    </source>
</evidence>
<dbReference type="PANTHER" id="PTHR45953:SF1">
    <property type="entry name" value="IDURONATE 2-SULFATASE"/>
    <property type="match status" value="1"/>
</dbReference>
<accession>A0A420EB95</accession>
<protein>
    <submittedName>
        <fullName evidence="4">DUF229 domain-containing protein</fullName>
    </submittedName>
</protein>
<keyword evidence="1" id="KW-0479">Metal-binding</keyword>
<dbReference type="AlphaFoldDB" id="A0A420EB95"/>
<evidence type="ECO:0000256" key="2">
    <source>
        <dbReference type="ARBA" id="ARBA00022801"/>
    </source>
</evidence>
<dbReference type="InterPro" id="IPR000917">
    <property type="entry name" value="Sulfatase_N"/>
</dbReference>
<dbReference type="Pfam" id="PF00884">
    <property type="entry name" value="Sulfatase"/>
    <property type="match status" value="1"/>
</dbReference>
<dbReference type="Gene3D" id="3.40.720.10">
    <property type="entry name" value="Alkaline Phosphatase, subunit A"/>
    <property type="match status" value="1"/>
</dbReference>
<dbReference type="Proteomes" id="UP000286482">
    <property type="component" value="Unassembled WGS sequence"/>
</dbReference>
<dbReference type="EMBL" id="RAQO01000006">
    <property type="protein sequence ID" value="RKF17923.1"/>
    <property type="molecule type" value="Genomic_DNA"/>
</dbReference>
<evidence type="ECO:0000259" key="3">
    <source>
        <dbReference type="Pfam" id="PF00884"/>
    </source>
</evidence>
<dbReference type="GO" id="GO:0008484">
    <property type="term" value="F:sulfuric ester hydrolase activity"/>
    <property type="evidence" value="ECO:0007669"/>
    <property type="project" value="TreeGrafter"/>
</dbReference>
<dbReference type="RefSeq" id="WP_120355149.1">
    <property type="nucleotide sequence ID" value="NZ_RAQO01000006.1"/>
</dbReference>
<comment type="caution">
    <text evidence="4">The sequence shown here is derived from an EMBL/GenBank/DDBJ whole genome shotgun (WGS) entry which is preliminary data.</text>
</comment>
<proteinExistence type="predicted"/>
<evidence type="ECO:0000313" key="4">
    <source>
        <dbReference type="EMBL" id="RKF17923.1"/>
    </source>
</evidence>
<dbReference type="GO" id="GO:0046872">
    <property type="term" value="F:metal ion binding"/>
    <property type="evidence" value="ECO:0007669"/>
    <property type="project" value="UniProtKB-KW"/>
</dbReference>
<dbReference type="PANTHER" id="PTHR45953">
    <property type="entry name" value="IDURONATE 2-SULFATASE"/>
    <property type="match status" value="1"/>
</dbReference>
<name>A0A420EB95_9ALTE</name>
<gene>
    <name evidence="4" type="ORF">DBZ36_11785</name>
</gene>
<keyword evidence="5" id="KW-1185">Reference proteome</keyword>
<reference evidence="4 5" key="1">
    <citation type="submission" date="2018-09" db="EMBL/GenBank/DDBJ databases">
        <authorList>
            <person name="Wang Z."/>
        </authorList>
    </citation>
    <scope>NUCLEOTIDE SEQUENCE [LARGE SCALE GENOMIC DNA]</scope>
    <source>
        <strain evidence="4 5">ALS 81</strain>
    </source>
</reference>
<dbReference type="InterPro" id="IPR017850">
    <property type="entry name" value="Alkaline_phosphatase_core_sf"/>
</dbReference>
<feature type="domain" description="Sulfatase N-terminal" evidence="3">
    <location>
        <begin position="2"/>
        <end position="348"/>
    </location>
</feature>
<dbReference type="OrthoDB" id="9803751at2"/>
<dbReference type="SUPFAM" id="SSF53649">
    <property type="entry name" value="Alkaline phosphatase-like"/>
    <property type="match status" value="1"/>
</dbReference>